<keyword evidence="11" id="KW-1185">Reference proteome</keyword>
<feature type="domain" description="Aldehyde dehydrogenase" evidence="6">
    <location>
        <begin position="564"/>
        <end position="1008"/>
    </location>
</feature>
<dbReference type="NCBIfam" id="NF008869">
    <property type="entry name" value="PRK11904.1"/>
    <property type="match status" value="1"/>
</dbReference>
<dbReference type="Pfam" id="PF00171">
    <property type="entry name" value="Aldedh"/>
    <property type="match status" value="2"/>
</dbReference>
<comment type="function">
    <text evidence="5">Oxidizes proline to glutamate for use as a carbon and nitrogen source.</text>
</comment>
<keyword evidence="5" id="KW-0642">Proline metabolism</keyword>
<dbReference type="InterPro" id="IPR015590">
    <property type="entry name" value="Aldehyde_DH_dom"/>
</dbReference>
<feature type="domain" description="Proline dehydrogenase PutA" evidence="8">
    <location>
        <begin position="67"/>
        <end position="180"/>
    </location>
</feature>
<keyword evidence="5" id="KW-0285">Flavoprotein</keyword>
<dbReference type="InterPro" id="IPR024082">
    <property type="entry name" value="PRODH_PutA_dom_II"/>
</dbReference>
<dbReference type="PROSITE" id="PS00070">
    <property type="entry name" value="ALDEHYDE_DEHYDR_CYS"/>
    <property type="match status" value="1"/>
</dbReference>
<evidence type="ECO:0000313" key="10">
    <source>
        <dbReference type="EMBL" id="MFC4700531.1"/>
    </source>
</evidence>
<sequence length="1269" mass="141003">MLVRSNLATESLIRQKIRDFYRISEGRAVDHILPEAEVSMRARSRAWERARTMVLRIRRENSAHGGVDALLNEYSLSTAEGVVLMCLAEALLRVPDKATQDELIRDKLSQGKWAPHLGNSDSLFVNASAWGLMFTGNMVTYADKRKQEQLGLLKKTLGRLGEPVIRRAMNIAMKVMGKQFVMGETIEDAVERAEEKEKKGYVYSYDMLGEGARTGKDAQRYYDSYVHAIKIIGKAAKGRGPKKSPGISVKLSAIHPHFDFLKHETIVDEISEKLKALCLMAKEYDIGLTVDAEESERLEVSLDIIERVYSDPDLAGWAGFGLAVQAYQKRAIFVIEWLRELSQRVGKVIMVRLVKGAYWDTEIKHTQQMGVEDFPVFTRKSSTDVSYHACANRLLAYRDTIYPQFATHNAYTASVILELAGDDKENFEFQCLHGMGDTLYDQIVEEDHIQCRVYAPVGEHEDLLAYLVRRLLENGANSSFVNAIVDDEKEVEELLGDPVEHTQRLSRRENDQICMPIDLYGQERNNSRGLDLYDINHVINTKFSLEKWFSQHMQQLEQTPNKDALVAVVNPANHDEVVGYHQYDDKVAIEAKLNAAHGAFESWSQTPVQERAEILRATADILERHMDELIGLCIKEAGKIAQDGIDEVREAVDFCRYYAARAEVLDPDQRLAPRGVILCISPWNFPLAIFLGQVAAAIVTGNTVMAKPAEQTSLIAKRALELMHSVGLPKDVVQLILAKGPDVGEVLLPDERVQGVMFTGSTATGTLISQKLAERGVGQVPLIAETGGQNCMIVDSTALPEQVVDDVITSGFQSAGQRCSALRVLFVQEDIADDLIDMLIGALKEMKVGDPQWLGTDIGPVIDEKALSSLQEHANYMAEHKGAKLLYQSKLDESLNGTYFAPRLYEIDDISVLKREVFGPCVHVVRFKGKKVNEVIEQINSTGFGLTMGIHTRIEERAHEWAKLSKAGNVYINRNMIGAIVGVQPFGGRGLSGTGPKAGGPNYLPRLMVEKATPDAEPVNNEFADDKALASDKADYEAVTRLMTKATEVAETWRLTSLTSRISWVRQLLAKIATVDIVDELADDLNKTLATARAQLITIEKRLKKPTILPGPTGESNTLYLEPRGVLVTFADKEVAFEYWVLSIVTALATGNTVISVVSELFYEEALAFQNKLETTGAPNNIFQVARLKHLEALLKHESLNGVVIDSSTPRAAYIASELAQREGAILPMITAEYNDNMIQRLMTEKTVSIDTTASGGNTSLMTLEEDDD</sequence>
<dbReference type="InterPro" id="IPR016160">
    <property type="entry name" value="Ald_DH_CS_CYS"/>
</dbReference>
<dbReference type="InterPro" id="IPR016163">
    <property type="entry name" value="Ald_DH_C"/>
</dbReference>
<dbReference type="NCBIfam" id="TIGR01238">
    <property type="entry name" value="D1pyr5carbox3"/>
    <property type="match status" value="1"/>
</dbReference>
<dbReference type="InterPro" id="IPR016161">
    <property type="entry name" value="Ald_DH/histidinol_DH"/>
</dbReference>
<comment type="pathway">
    <text evidence="1 5">Amino-acid degradation; L-proline degradation into L-glutamate; L-glutamate from L-proline: step 2/2.</text>
</comment>
<dbReference type="SUPFAM" id="SSF51730">
    <property type="entry name" value="FAD-linked oxidoreductase"/>
    <property type="match status" value="1"/>
</dbReference>
<evidence type="ECO:0000259" key="9">
    <source>
        <dbReference type="Pfam" id="PF18327"/>
    </source>
</evidence>
<organism evidence="10 11">
    <name type="scientific">Glaciecola siphonariae</name>
    <dbReference type="NCBI Taxonomy" id="521012"/>
    <lineage>
        <taxon>Bacteria</taxon>
        <taxon>Pseudomonadati</taxon>
        <taxon>Pseudomonadota</taxon>
        <taxon>Gammaproteobacteria</taxon>
        <taxon>Alteromonadales</taxon>
        <taxon>Alteromonadaceae</taxon>
        <taxon>Glaciecola</taxon>
    </lineage>
</organism>
<dbReference type="Pfam" id="PF14850">
    <property type="entry name" value="Pro_dh-DNA_bdg"/>
    <property type="match status" value="1"/>
</dbReference>
<protein>
    <recommendedName>
        <fullName evidence="5">Bifunctional protein PutA</fullName>
    </recommendedName>
    <domain>
        <recommendedName>
            <fullName evidence="5">Proline dehydrogenase</fullName>
            <ecNumber evidence="5">1.5.5.2</ecNumber>
        </recommendedName>
        <alternativeName>
            <fullName evidence="5">Proline oxidase</fullName>
        </alternativeName>
    </domain>
    <domain>
        <recommendedName>
            <fullName evidence="5">Delta-1-pyrroline-5-carboxylate dehydrogenase</fullName>
            <shortName evidence="5">P5C dehydrogenase</shortName>
            <ecNumber evidence="5">1.2.1.88</ecNumber>
        </recommendedName>
        <alternativeName>
            <fullName evidence="5">L-glutamate gamma-semialdehyde dehydrogenase</fullName>
        </alternativeName>
    </domain>
</protein>
<keyword evidence="5" id="KW-0678">Repressor</keyword>
<dbReference type="GO" id="GO:0004657">
    <property type="term" value="F:proline dehydrogenase activity"/>
    <property type="evidence" value="ECO:0007669"/>
    <property type="project" value="UniProtKB-EC"/>
</dbReference>
<dbReference type="InterPro" id="IPR025703">
    <property type="entry name" value="Bifunct_PutA"/>
</dbReference>
<dbReference type="Gene3D" id="1.20.5.460">
    <property type="entry name" value="Single helix bin"/>
    <property type="match status" value="1"/>
</dbReference>
<reference evidence="11" key="1">
    <citation type="journal article" date="2019" name="Int. J. Syst. Evol. Microbiol.">
        <title>The Global Catalogue of Microorganisms (GCM) 10K type strain sequencing project: providing services to taxonomists for standard genome sequencing and annotation.</title>
        <authorList>
            <consortium name="The Broad Institute Genomics Platform"/>
            <consortium name="The Broad Institute Genome Sequencing Center for Infectious Disease"/>
            <person name="Wu L."/>
            <person name="Ma J."/>
        </authorList>
    </citation>
    <scope>NUCLEOTIDE SEQUENCE [LARGE SCALE GENOMIC DNA]</scope>
    <source>
        <strain evidence="11">KACC 12507</strain>
    </source>
</reference>
<dbReference type="InterPro" id="IPR050485">
    <property type="entry name" value="Proline_metab_enzyme"/>
</dbReference>
<dbReference type="Gene3D" id="3.20.20.220">
    <property type="match status" value="1"/>
</dbReference>
<comment type="similarity">
    <text evidence="5">In the N-terminal section; belongs to the proline dehydrogenase family.</text>
</comment>
<feature type="domain" description="Proline dehydrogenase" evidence="7">
    <location>
        <begin position="190"/>
        <end position="482"/>
    </location>
</feature>
<name>A0ABV9LXF6_9ALTE</name>
<dbReference type="GO" id="GO:0003842">
    <property type="term" value="F:L-glutamate gamma-semialdehyde dehydrogenase activity"/>
    <property type="evidence" value="ECO:0007669"/>
    <property type="project" value="UniProtKB-EC"/>
</dbReference>
<evidence type="ECO:0000256" key="1">
    <source>
        <dbReference type="ARBA" id="ARBA00004786"/>
    </source>
</evidence>
<evidence type="ECO:0000259" key="8">
    <source>
        <dbReference type="Pfam" id="PF14850"/>
    </source>
</evidence>
<keyword evidence="5" id="KW-0274">FAD</keyword>
<dbReference type="CDD" id="cd07125">
    <property type="entry name" value="ALDH_PutA-P5CDH"/>
    <property type="match status" value="1"/>
</dbReference>
<comment type="catalytic activity">
    <reaction evidence="5">
        <text>L-proline + a quinone = (S)-1-pyrroline-5-carboxylate + a quinol + H(+)</text>
        <dbReference type="Rhea" id="RHEA:23784"/>
        <dbReference type="ChEBI" id="CHEBI:15378"/>
        <dbReference type="ChEBI" id="CHEBI:17388"/>
        <dbReference type="ChEBI" id="CHEBI:24646"/>
        <dbReference type="ChEBI" id="CHEBI:60039"/>
        <dbReference type="ChEBI" id="CHEBI:132124"/>
        <dbReference type="EC" id="1.5.5.2"/>
    </reaction>
</comment>
<comment type="cofactor">
    <cofactor evidence="5">
        <name>FAD</name>
        <dbReference type="ChEBI" id="CHEBI:57692"/>
    </cofactor>
</comment>
<dbReference type="InterPro" id="IPR002872">
    <property type="entry name" value="Proline_DH_dom"/>
</dbReference>
<keyword evidence="5" id="KW-0805">Transcription regulation</keyword>
<evidence type="ECO:0000256" key="3">
    <source>
        <dbReference type="ARBA" id="ARBA00023027"/>
    </source>
</evidence>
<keyword evidence="2 5" id="KW-0560">Oxidoreductase</keyword>
<comment type="caution">
    <text evidence="10">The sequence shown here is derived from an EMBL/GenBank/DDBJ whole genome shotgun (WGS) entry which is preliminary data.</text>
</comment>
<keyword evidence="5" id="KW-0238">DNA-binding</keyword>
<dbReference type="InterPro" id="IPR016162">
    <property type="entry name" value="Ald_DH_N"/>
</dbReference>
<dbReference type="EMBL" id="JBHSGU010000002">
    <property type="protein sequence ID" value="MFC4700531.1"/>
    <property type="molecule type" value="Genomic_DNA"/>
</dbReference>
<keyword evidence="3 5" id="KW-0520">NAD</keyword>
<evidence type="ECO:0000256" key="2">
    <source>
        <dbReference type="ARBA" id="ARBA00023002"/>
    </source>
</evidence>
<dbReference type="PANTHER" id="PTHR42862:SF1">
    <property type="entry name" value="DELTA-1-PYRROLINE-5-CARBOXYLATE DEHYDROGENASE 2, ISOFORM A-RELATED"/>
    <property type="match status" value="1"/>
</dbReference>
<dbReference type="InterPro" id="IPR029041">
    <property type="entry name" value="FAD-linked_oxidoreductase-like"/>
</dbReference>
<dbReference type="Pfam" id="PF01619">
    <property type="entry name" value="Pro_dh"/>
    <property type="match status" value="1"/>
</dbReference>
<dbReference type="EC" id="1.2.1.88" evidence="5"/>
<dbReference type="InterPro" id="IPR024089">
    <property type="entry name" value="PRODH_PutA_dom_I/II"/>
</dbReference>
<dbReference type="RefSeq" id="WP_382408015.1">
    <property type="nucleotide sequence ID" value="NZ_JBHSGU010000002.1"/>
</dbReference>
<dbReference type="SUPFAM" id="SSF81935">
    <property type="entry name" value="N-terminal domain of bifunctional PutA protein"/>
    <property type="match status" value="1"/>
</dbReference>
<evidence type="ECO:0000313" key="11">
    <source>
        <dbReference type="Proteomes" id="UP001595897"/>
    </source>
</evidence>
<comment type="similarity">
    <text evidence="5">In the C-terminal section; belongs to the aldehyde dehydrogenase family.</text>
</comment>
<dbReference type="Gene3D" id="3.40.605.10">
    <property type="entry name" value="Aldehyde Dehydrogenase, Chain A, domain 1"/>
    <property type="match status" value="2"/>
</dbReference>
<dbReference type="Proteomes" id="UP001595897">
    <property type="component" value="Unassembled WGS sequence"/>
</dbReference>
<evidence type="ECO:0000259" key="6">
    <source>
        <dbReference type="Pfam" id="PF00171"/>
    </source>
</evidence>
<feature type="domain" description="Aldehyde dehydrogenase" evidence="6">
    <location>
        <begin position="1017"/>
        <end position="1222"/>
    </location>
</feature>
<dbReference type="PANTHER" id="PTHR42862">
    <property type="entry name" value="DELTA-1-PYRROLINE-5-CARBOXYLATE DEHYDROGENASE 1, ISOFORM A-RELATED"/>
    <property type="match status" value="1"/>
</dbReference>
<dbReference type="PIRSF" id="PIRSF000197">
    <property type="entry name" value="Bifunct_PutA"/>
    <property type="match status" value="1"/>
</dbReference>
<dbReference type="SUPFAM" id="SSF53720">
    <property type="entry name" value="ALDH-like"/>
    <property type="match status" value="2"/>
</dbReference>
<evidence type="ECO:0000256" key="4">
    <source>
        <dbReference type="ARBA" id="ARBA00048142"/>
    </source>
</evidence>
<dbReference type="Pfam" id="PF18327">
    <property type="entry name" value="PRODH"/>
    <property type="match status" value="1"/>
</dbReference>
<dbReference type="EC" id="1.5.5.2" evidence="5"/>
<dbReference type="InterPro" id="IPR041349">
    <property type="entry name" value="PRODH"/>
</dbReference>
<keyword evidence="5" id="KW-0804">Transcription</keyword>
<dbReference type="Gene3D" id="3.40.309.10">
    <property type="entry name" value="Aldehyde Dehydrogenase, Chain A, domain 2"/>
    <property type="match status" value="1"/>
</dbReference>
<comment type="catalytic activity">
    <reaction evidence="4 5">
        <text>L-glutamate 5-semialdehyde + NAD(+) + H2O = L-glutamate + NADH + 2 H(+)</text>
        <dbReference type="Rhea" id="RHEA:30235"/>
        <dbReference type="ChEBI" id="CHEBI:15377"/>
        <dbReference type="ChEBI" id="CHEBI:15378"/>
        <dbReference type="ChEBI" id="CHEBI:29985"/>
        <dbReference type="ChEBI" id="CHEBI:57540"/>
        <dbReference type="ChEBI" id="CHEBI:57945"/>
        <dbReference type="ChEBI" id="CHEBI:58066"/>
        <dbReference type="EC" id="1.2.1.88"/>
    </reaction>
</comment>
<accession>A0ABV9LXF6</accession>
<gene>
    <name evidence="10" type="primary">putA</name>
    <name evidence="10" type="ORF">ACFO4O_10200</name>
</gene>
<dbReference type="InterPro" id="IPR005933">
    <property type="entry name" value="PutA_C"/>
</dbReference>
<proteinExistence type="inferred from homology"/>
<comment type="pathway">
    <text evidence="5">Amino-acid degradation; L-proline degradation into L-glutamate; L-glutamate from L-proline: step 1/2.</text>
</comment>
<evidence type="ECO:0000259" key="7">
    <source>
        <dbReference type="Pfam" id="PF01619"/>
    </source>
</evidence>
<feature type="domain" description="Proline utilization A proline dehydrogenase N-terminal" evidence="9">
    <location>
        <begin position="12"/>
        <end position="58"/>
    </location>
</feature>
<evidence type="ECO:0000256" key="5">
    <source>
        <dbReference type="PIRNR" id="PIRNR000197"/>
    </source>
</evidence>